<gene>
    <name evidence="3" type="ORF">Sya03_44490</name>
</gene>
<dbReference type="Proteomes" id="UP000652013">
    <property type="component" value="Unassembled WGS sequence"/>
</dbReference>
<comment type="caution">
    <text evidence="3">The sequence shown here is derived from an EMBL/GenBank/DDBJ whole genome shotgun (WGS) entry which is preliminary data.</text>
</comment>
<feature type="region of interest" description="Disordered" evidence="1">
    <location>
        <begin position="1"/>
        <end position="59"/>
    </location>
</feature>
<dbReference type="AlphaFoldDB" id="A0A8J4DKB3"/>
<reference evidence="3" key="1">
    <citation type="submission" date="2021-01" db="EMBL/GenBank/DDBJ databases">
        <title>Whole genome shotgun sequence of Spirilliplanes yamanashiensis NBRC 15828.</title>
        <authorList>
            <person name="Komaki H."/>
            <person name="Tamura T."/>
        </authorList>
    </citation>
    <scope>NUCLEOTIDE SEQUENCE</scope>
    <source>
        <strain evidence="3">NBRC 15828</strain>
    </source>
</reference>
<evidence type="ECO:0000313" key="3">
    <source>
        <dbReference type="EMBL" id="GIJ05097.1"/>
    </source>
</evidence>
<keyword evidence="2" id="KW-0812">Transmembrane</keyword>
<dbReference type="EMBL" id="BOOY01000031">
    <property type="protein sequence ID" value="GIJ05097.1"/>
    <property type="molecule type" value="Genomic_DNA"/>
</dbReference>
<evidence type="ECO:0000256" key="2">
    <source>
        <dbReference type="SAM" id="Phobius"/>
    </source>
</evidence>
<protein>
    <submittedName>
        <fullName evidence="3">Uncharacterized protein</fullName>
    </submittedName>
</protein>
<keyword evidence="2" id="KW-1133">Transmembrane helix</keyword>
<name>A0A8J4DKB3_9ACTN</name>
<proteinExistence type="predicted"/>
<keyword evidence="4" id="KW-1185">Reference proteome</keyword>
<sequence>MPSQPPAIPADWPSAPPGNGHRPPHGRDPDFIPFDGPVDDGPTVRLHDDGPPAAAPRRRGGRAAAFAVFLAVFAMLAAGYAVWLGRQALDAASAAAPVPVAGTGGAAPTAAPTVTPSAAASAVVSAAVAPPPGEPTVLIDPSAATPAPSATAPADAAGPPAAGVVRYAGKAVPVRAGCATAVYLDLDEPRAVPAATTGSDVQTACAGRSAVLRLGPGAGGGALLRSSSAEPGASPTAATCEERLLSDPLDPVTAIPLRDGLALCVRTGAEGEPGSVVLLQAGATAADGTVTLRATSWTSD</sequence>
<organism evidence="3 4">
    <name type="scientific">Spirilliplanes yamanashiensis</name>
    <dbReference type="NCBI Taxonomy" id="42233"/>
    <lineage>
        <taxon>Bacteria</taxon>
        <taxon>Bacillati</taxon>
        <taxon>Actinomycetota</taxon>
        <taxon>Actinomycetes</taxon>
        <taxon>Micromonosporales</taxon>
        <taxon>Micromonosporaceae</taxon>
        <taxon>Spirilliplanes</taxon>
    </lineage>
</organism>
<evidence type="ECO:0000256" key="1">
    <source>
        <dbReference type="SAM" id="MobiDB-lite"/>
    </source>
</evidence>
<feature type="transmembrane region" description="Helical" evidence="2">
    <location>
        <begin position="63"/>
        <end position="83"/>
    </location>
</feature>
<accession>A0A8J4DKB3</accession>
<keyword evidence="2" id="KW-0472">Membrane</keyword>
<evidence type="ECO:0000313" key="4">
    <source>
        <dbReference type="Proteomes" id="UP000652013"/>
    </source>
</evidence>
<dbReference type="RefSeq" id="WP_203940314.1">
    <property type="nucleotide sequence ID" value="NZ_BAAAGJ010000011.1"/>
</dbReference>